<organism evidence="2 3">
    <name type="scientific">Halorubrum ruber</name>
    <dbReference type="NCBI Taxonomy" id="2982524"/>
    <lineage>
        <taxon>Archaea</taxon>
        <taxon>Methanobacteriati</taxon>
        <taxon>Methanobacteriota</taxon>
        <taxon>Stenosarchaea group</taxon>
        <taxon>Halobacteria</taxon>
        <taxon>Halobacteriales</taxon>
        <taxon>Haloferacaceae</taxon>
        <taxon>Halorubrum</taxon>
    </lineage>
</organism>
<evidence type="ECO:0000313" key="2">
    <source>
        <dbReference type="EMBL" id="QUO46898.1"/>
    </source>
</evidence>
<dbReference type="GeneID" id="64827832"/>
<gene>
    <name evidence="2" type="ORF">J7656_09790</name>
</gene>
<evidence type="ECO:0000259" key="1">
    <source>
        <dbReference type="Pfam" id="PF18545"/>
    </source>
</evidence>
<dbReference type="Proteomes" id="UP000679341">
    <property type="component" value="Chromosome"/>
</dbReference>
<keyword evidence="3" id="KW-1185">Reference proteome</keyword>
<sequence>MARALPEQIARAIADAESVEPDELDVCLEDHVPTDAIRDLVAHDSDSWRLQFETPDHVVEVTGNDRILVDGERVGTFS</sequence>
<reference evidence="2 3" key="1">
    <citation type="submission" date="2021-03" db="EMBL/GenBank/DDBJ databases">
        <title>Halorubrum sodomense MBLA0099, Whole genome shotgun sequencing.</title>
        <authorList>
            <person name="Seo M.-J."/>
            <person name="Cho E.-S."/>
            <person name="Hwang C.Y."/>
        </authorList>
    </citation>
    <scope>NUCLEOTIDE SEQUENCE [LARGE SCALE GENOMIC DNA]</scope>
    <source>
        <strain evidence="2 3">MBLA0099</strain>
    </source>
</reference>
<dbReference type="InterPro" id="IPR040624">
    <property type="entry name" value="HalOD1"/>
</dbReference>
<proteinExistence type="predicted"/>
<dbReference type="AlphaFoldDB" id="A0A8T8LJ41"/>
<feature type="domain" description="Halobacterial output" evidence="1">
    <location>
        <begin position="7"/>
        <end position="70"/>
    </location>
</feature>
<dbReference type="KEGG" id="hss:J7656_09790"/>
<dbReference type="EMBL" id="CP073695">
    <property type="protein sequence ID" value="QUO46898.1"/>
    <property type="molecule type" value="Genomic_DNA"/>
</dbReference>
<protein>
    <recommendedName>
        <fullName evidence="1">Halobacterial output domain-containing protein</fullName>
    </recommendedName>
</protein>
<dbReference type="Pfam" id="PF18545">
    <property type="entry name" value="HalOD1"/>
    <property type="match status" value="1"/>
</dbReference>
<dbReference type="OrthoDB" id="228967at2157"/>
<accession>A0A8T8LJ41</accession>
<dbReference type="RefSeq" id="WP_017343058.1">
    <property type="nucleotide sequence ID" value="NZ_CP073695.1"/>
</dbReference>
<name>A0A8T8LJ41_9EURY</name>
<evidence type="ECO:0000313" key="3">
    <source>
        <dbReference type="Proteomes" id="UP000679341"/>
    </source>
</evidence>